<sequence length="193" mass="21937">MVAHLDKVSGYIQEQLELHNLSSRANVVHLSDHGMAGVKPPGFINLTDIVAPFQYDYYGSSPVLQIVPKDLSQTDAIYKKLVEASSTLKNFKESILPRWHMYNEQRFGPILVVAEDNYAFDDMYIFAEAYKKKLNVSFTNDSQYGVHGYDNEDELMHALFMAKGVDFKTSSKIGVFESVELLEFFAKILHVNT</sequence>
<dbReference type="STRING" id="36166.T1H3Q9"/>
<dbReference type="InterPro" id="IPR002591">
    <property type="entry name" value="Phosphodiest/P_Trfase"/>
</dbReference>
<reference evidence="1" key="2">
    <citation type="submission" date="2015-06" db="UniProtKB">
        <authorList>
            <consortium name="EnsemblMetazoa"/>
        </authorList>
    </citation>
    <scope>IDENTIFICATION</scope>
</reference>
<dbReference type="AlphaFoldDB" id="T1H3Q9"/>
<dbReference type="Gene3D" id="3.30.1360.180">
    <property type="match status" value="1"/>
</dbReference>
<dbReference type="EnsemblMetazoa" id="MESCA010893-RA">
    <property type="protein sequence ID" value="MESCA010893-PA"/>
    <property type="gene ID" value="MESCA010893"/>
</dbReference>
<dbReference type="Pfam" id="PF01663">
    <property type="entry name" value="Phosphodiest"/>
    <property type="match status" value="1"/>
</dbReference>
<protein>
    <submittedName>
        <fullName evidence="1">Uncharacterized protein</fullName>
    </submittedName>
</protein>
<organism evidence="1 2">
    <name type="scientific">Megaselia scalaris</name>
    <name type="common">Humpbacked fly</name>
    <name type="synonym">Phora scalaris</name>
    <dbReference type="NCBI Taxonomy" id="36166"/>
    <lineage>
        <taxon>Eukaryota</taxon>
        <taxon>Metazoa</taxon>
        <taxon>Ecdysozoa</taxon>
        <taxon>Arthropoda</taxon>
        <taxon>Hexapoda</taxon>
        <taxon>Insecta</taxon>
        <taxon>Pterygota</taxon>
        <taxon>Neoptera</taxon>
        <taxon>Endopterygota</taxon>
        <taxon>Diptera</taxon>
        <taxon>Brachycera</taxon>
        <taxon>Muscomorpha</taxon>
        <taxon>Platypezoidea</taxon>
        <taxon>Phoridae</taxon>
        <taxon>Megaseliini</taxon>
        <taxon>Megaselia</taxon>
    </lineage>
</organism>
<dbReference type="Proteomes" id="UP000015102">
    <property type="component" value="Unassembled WGS sequence"/>
</dbReference>
<name>T1H3Q9_MEGSC</name>
<evidence type="ECO:0000313" key="2">
    <source>
        <dbReference type="Proteomes" id="UP000015102"/>
    </source>
</evidence>
<dbReference type="SUPFAM" id="SSF53649">
    <property type="entry name" value="Alkaline phosphatase-like"/>
    <property type="match status" value="1"/>
</dbReference>
<dbReference type="EMBL" id="CAQQ02171412">
    <property type="status" value="NOT_ANNOTATED_CDS"/>
    <property type="molecule type" value="Genomic_DNA"/>
</dbReference>
<keyword evidence="2" id="KW-1185">Reference proteome</keyword>
<proteinExistence type="predicted"/>
<evidence type="ECO:0000313" key="1">
    <source>
        <dbReference type="EnsemblMetazoa" id="MESCA010893-PA"/>
    </source>
</evidence>
<dbReference type="HOGENOM" id="CLU_1412102_0_0_1"/>
<dbReference type="PANTHER" id="PTHR10151">
    <property type="entry name" value="ECTONUCLEOTIDE PYROPHOSPHATASE/PHOSPHODIESTERASE"/>
    <property type="match status" value="1"/>
</dbReference>
<dbReference type="InterPro" id="IPR017850">
    <property type="entry name" value="Alkaline_phosphatase_core_sf"/>
</dbReference>
<dbReference type="OMA" id="YCETEDR"/>
<dbReference type="EMBL" id="CAQQ02171411">
    <property type="status" value="NOT_ANNOTATED_CDS"/>
    <property type="molecule type" value="Genomic_DNA"/>
</dbReference>
<reference evidence="2" key="1">
    <citation type="submission" date="2013-02" db="EMBL/GenBank/DDBJ databases">
        <authorList>
            <person name="Hughes D."/>
        </authorList>
    </citation>
    <scope>NUCLEOTIDE SEQUENCE</scope>
    <source>
        <strain>Durham</strain>
        <strain evidence="2">NC isolate 2 -- Noor lab</strain>
    </source>
</reference>
<accession>T1H3Q9</accession>
<dbReference type="PANTHER" id="PTHR10151:SF120">
    <property type="entry name" value="BIS(5'-ADENOSYL)-TRIPHOSPHATASE"/>
    <property type="match status" value="1"/>
</dbReference>
<dbReference type="GO" id="GO:0016787">
    <property type="term" value="F:hydrolase activity"/>
    <property type="evidence" value="ECO:0007669"/>
    <property type="project" value="UniProtKB-ARBA"/>
</dbReference>
<dbReference type="Gene3D" id="3.40.720.10">
    <property type="entry name" value="Alkaline Phosphatase, subunit A"/>
    <property type="match status" value="1"/>
</dbReference>